<gene>
    <name evidence="2" type="primary">soxZ</name>
    <name evidence="2" type="ORF">FHP88_08460</name>
</gene>
<dbReference type="Pfam" id="PF08770">
    <property type="entry name" value="SoxZ"/>
    <property type="match status" value="1"/>
</dbReference>
<dbReference type="SUPFAM" id="SSF81296">
    <property type="entry name" value="E set domains"/>
    <property type="match status" value="1"/>
</dbReference>
<reference evidence="2 3" key="1">
    <citation type="submission" date="2019-07" db="EMBL/GenBank/DDBJ databases">
        <title>The pathways for chlorine oxyanion respiration interact through the shared metabolite chlorate.</title>
        <authorList>
            <person name="Barnum T.P."/>
            <person name="Cheng Y."/>
            <person name="Hill K.A."/>
            <person name="Lucas L.N."/>
            <person name="Carlson H.K."/>
            <person name="Coates J.D."/>
        </authorList>
    </citation>
    <scope>NUCLEOTIDE SEQUENCE [LARGE SCALE GENOMIC DNA]</scope>
    <source>
        <strain evidence="2 3">BK-1</strain>
    </source>
</reference>
<evidence type="ECO:0000313" key="3">
    <source>
        <dbReference type="Proteomes" id="UP000316649"/>
    </source>
</evidence>
<dbReference type="InterPro" id="IPR014756">
    <property type="entry name" value="Ig_E-set"/>
</dbReference>
<protein>
    <submittedName>
        <fullName evidence="2">Thiosulfate oxidation carrier complex protein SoxZ</fullName>
    </submittedName>
</protein>
<feature type="domain" description="Sulphur oxidation protein SoxZ" evidence="1">
    <location>
        <begin position="9"/>
        <end position="101"/>
    </location>
</feature>
<dbReference type="InterPro" id="IPR030995">
    <property type="entry name" value="SoxZ"/>
</dbReference>
<dbReference type="NCBIfam" id="TIGR04490">
    <property type="entry name" value="SoxZ_true"/>
    <property type="match status" value="1"/>
</dbReference>
<accession>A0A558DWJ6</accession>
<dbReference type="AlphaFoldDB" id="A0A558DWJ6"/>
<evidence type="ECO:0000259" key="1">
    <source>
        <dbReference type="Pfam" id="PF08770"/>
    </source>
</evidence>
<evidence type="ECO:0000313" key="2">
    <source>
        <dbReference type="EMBL" id="TVO75516.1"/>
    </source>
</evidence>
<dbReference type="Proteomes" id="UP000316649">
    <property type="component" value="Unassembled WGS sequence"/>
</dbReference>
<dbReference type="EMBL" id="VMNH01000008">
    <property type="protein sequence ID" value="TVO75516.1"/>
    <property type="molecule type" value="Genomic_DNA"/>
</dbReference>
<dbReference type="InterPro" id="IPR013783">
    <property type="entry name" value="Ig-like_fold"/>
</dbReference>
<organism evidence="2 3">
    <name type="scientific">Sedimenticola selenatireducens</name>
    <dbReference type="NCBI Taxonomy" id="191960"/>
    <lineage>
        <taxon>Bacteria</taxon>
        <taxon>Pseudomonadati</taxon>
        <taxon>Pseudomonadota</taxon>
        <taxon>Gammaproteobacteria</taxon>
        <taxon>Chromatiales</taxon>
        <taxon>Sedimenticolaceae</taxon>
        <taxon>Sedimenticola</taxon>
    </lineage>
</organism>
<proteinExistence type="predicted"/>
<sequence>MASNSIKIRAKIKEDEVTVKALMTHPMETGNRKDSKGATIPAHFIQEVTCASAGKDILTADWSGGISKNPYISFKYKGASAGDDLTLTWVDNLGNTESATVKVE</sequence>
<dbReference type="InterPro" id="IPR014880">
    <property type="entry name" value="SoxZ_dom"/>
</dbReference>
<dbReference type="RefSeq" id="WP_144358606.1">
    <property type="nucleotide sequence ID" value="NZ_VMNH01000008.1"/>
</dbReference>
<dbReference type="Gene3D" id="2.60.40.10">
    <property type="entry name" value="Immunoglobulins"/>
    <property type="match status" value="1"/>
</dbReference>
<name>A0A558DWJ6_9GAMM</name>
<comment type="caution">
    <text evidence="2">The sequence shown here is derived from an EMBL/GenBank/DDBJ whole genome shotgun (WGS) entry which is preliminary data.</text>
</comment>
<dbReference type="OrthoDB" id="9795530at2"/>
<keyword evidence="3" id="KW-1185">Reference proteome</keyword>